<feature type="domain" description="PAC" evidence="3">
    <location>
        <begin position="349"/>
        <end position="401"/>
    </location>
</feature>
<dbReference type="Pfam" id="PF00990">
    <property type="entry name" value="GGDEF"/>
    <property type="match status" value="1"/>
</dbReference>
<dbReference type="NCBIfam" id="TIGR00254">
    <property type="entry name" value="GGDEF"/>
    <property type="match status" value="1"/>
</dbReference>
<feature type="domain" description="EAL" evidence="4">
    <location>
        <begin position="576"/>
        <end position="829"/>
    </location>
</feature>
<dbReference type="InterPro" id="IPR000160">
    <property type="entry name" value="GGDEF_dom"/>
</dbReference>
<dbReference type="Gene3D" id="3.10.580.10">
    <property type="entry name" value="CBS-domain"/>
    <property type="match status" value="2"/>
</dbReference>
<dbReference type="Pfam" id="PF00563">
    <property type="entry name" value="EAL"/>
    <property type="match status" value="1"/>
</dbReference>
<dbReference type="EMBL" id="BAABBN010000007">
    <property type="protein sequence ID" value="GAA3925243.1"/>
    <property type="molecule type" value="Genomic_DNA"/>
</dbReference>
<dbReference type="InterPro" id="IPR001610">
    <property type="entry name" value="PAC"/>
</dbReference>
<evidence type="ECO:0008006" key="9">
    <source>
        <dbReference type="Google" id="ProtNLM"/>
    </source>
</evidence>
<dbReference type="PROSITE" id="PS51371">
    <property type="entry name" value="CBS"/>
    <property type="match status" value="3"/>
</dbReference>
<dbReference type="SMART" id="SM00267">
    <property type="entry name" value="GGDEF"/>
    <property type="match status" value="1"/>
</dbReference>
<dbReference type="Gene3D" id="3.20.20.450">
    <property type="entry name" value="EAL domain"/>
    <property type="match status" value="1"/>
</dbReference>
<dbReference type="SMART" id="SM00052">
    <property type="entry name" value="EAL"/>
    <property type="match status" value="1"/>
</dbReference>
<dbReference type="SUPFAM" id="SSF54631">
    <property type="entry name" value="CBS-domain pair"/>
    <property type="match status" value="2"/>
</dbReference>
<reference evidence="8" key="1">
    <citation type="journal article" date="2019" name="Int. J. Syst. Evol. Microbiol.">
        <title>The Global Catalogue of Microorganisms (GCM) 10K type strain sequencing project: providing services to taxonomists for standard genome sequencing and annotation.</title>
        <authorList>
            <consortium name="The Broad Institute Genomics Platform"/>
            <consortium name="The Broad Institute Genome Sequencing Center for Infectious Disease"/>
            <person name="Wu L."/>
            <person name="Ma J."/>
        </authorList>
    </citation>
    <scope>NUCLEOTIDE SEQUENCE [LARGE SCALE GENOMIC DNA]</scope>
    <source>
        <strain evidence="8">JCM 17551</strain>
    </source>
</reference>
<evidence type="ECO:0000256" key="1">
    <source>
        <dbReference type="PROSITE-ProRule" id="PRU00703"/>
    </source>
</evidence>
<dbReference type="InterPro" id="IPR052155">
    <property type="entry name" value="Biofilm_reg_signaling"/>
</dbReference>
<dbReference type="SMART" id="SM00091">
    <property type="entry name" value="PAS"/>
    <property type="match status" value="1"/>
</dbReference>
<dbReference type="SUPFAM" id="SSF141868">
    <property type="entry name" value="EAL domain-like"/>
    <property type="match status" value="1"/>
</dbReference>
<gene>
    <name evidence="7" type="ORF">GCM10022277_21570</name>
</gene>
<keyword evidence="1" id="KW-0129">CBS domain</keyword>
<organism evidence="7 8">
    <name type="scientific">Litoribacillus peritrichatus</name>
    <dbReference type="NCBI Taxonomy" id="718191"/>
    <lineage>
        <taxon>Bacteria</taxon>
        <taxon>Pseudomonadati</taxon>
        <taxon>Pseudomonadota</taxon>
        <taxon>Gammaproteobacteria</taxon>
        <taxon>Oceanospirillales</taxon>
        <taxon>Oceanospirillaceae</taxon>
        <taxon>Litoribacillus</taxon>
    </lineage>
</organism>
<dbReference type="InterPro" id="IPR046342">
    <property type="entry name" value="CBS_dom_sf"/>
</dbReference>
<dbReference type="PROSITE" id="PS50113">
    <property type="entry name" value="PAC"/>
    <property type="match status" value="1"/>
</dbReference>
<feature type="domain" description="PAS" evidence="2">
    <location>
        <begin position="276"/>
        <end position="323"/>
    </location>
</feature>
<evidence type="ECO:0000259" key="5">
    <source>
        <dbReference type="PROSITE" id="PS50887"/>
    </source>
</evidence>
<dbReference type="InterPro" id="IPR035919">
    <property type="entry name" value="EAL_sf"/>
</dbReference>
<dbReference type="Gene3D" id="3.30.450.20">
    <property type="entry name" value="PAS domain"/>
    <property type="match status" value="1"/>
</dbReference>
<dbReference type="InterPro" id="IPR000644">
    <property type="entry name" value="CBS_dom"/>
</dbReference>
<dbReference type="InterPro" id="IPR035965">
    <property type="entry name" value="PAS-like_dom_sf"/>
</dbReference>
<dbReference type="CDD" id="cd01948">
    <property type="entry name" value="EAL"/>
    <property type="match status" value="1"/>
</dbReference>
<keyword evidence="8" id="KW-1185">Reference proteome</keyword>
<protein>
    <recommendedName>
        <fullName evidence="9">Histidine kinase</fullName>
    </recommendedName>
</protein>
<feature type="domain" description="CBS" evidence="6">
    <location>
        <begin position="135"/>
        <end position="195"/>
    </location>
</feature>
<name>A0ABP7MPJ9_9GAMM</name>
<dbReference type="InterPro" id="IPR000014">
    <property type="entry name" value="PAS"/>
</dbReference>
<dbReference type="RefSeq" id="WP_344798431.1">
    <property type="nucleotide sequence ID" value="NZ_BAABBN010000007.1"/>
</dbReference>
<dbReference type="CDD" id="cd00130">
    <property type="entry name" value="PAS"/>
    <property type="match status" value="1"/>
</dbReference>
<dbReference type="Pfam" id="PF13426">
    <property type="entry name" value="PAS_9"/>
    <property type="match status" value="1"/>
</dbReference>
<evidence type="ECO:0000259" key="3">
    <source>
        <dbReference type="PROSITE" id="PS50113"/>
    </source>
</evidence>
<accession>A0ABP7MPJ9</accession>
<dbReference type="NCBIfam" id="TIGR00229">
    <property type="entry name" value="sensory_box"/>
    <property type="match status" value="1"/>
</dbReference>
<proteinExistence type="predicted"/>
<comment type="caution">
    <text evidence="7">The sequence shown here is derived from an EMBL/GenBank/DDBJ whole genome shotgun (WGS) entry which is preliminary data.</text>
</comment>
<evidence type="ECO:0000313" key="8">
    <source>
        <dbReference type="Proteomes" id="UP001501565"/>
    </source>
</evidence>
<dbReference type="InterPro" id="IPR001633">
    <property type="entry name" value="EAL_dom"/>
</dbReference>
<feature type="domain" description="GGDEF" evidence="5">
    <location>
        <begin position="433"/>
        <end position="567"/>
    </location>
</feature>
<dbReference type="PROSITE" id="PS50883">
    <property type="entry name" value="EAL"/>
    <property type="match status" value="1"/>
</dbReference>
<dbReference type="SMART" id="SM00086">
    <property type="entry name" value="PAC"/>
    <property type="match status" value="1"/>
</dbReference>
<dbReference type="SMART" id="SM00116">
    <property type="entry name" value="CBS"/>
    <property type="match status" value="4"/>
</dbReference>
<evidence type="ECO:0000313" key="7">
    <source>
        <dbReference type="EMBL" id="GAA3925243.1"/>
    </source>
</evidence>
<sequence length="834" mass="93666">MHFDLPVGNVASRNLVYCSPDDTLAHAAHAMRTHQCSSILVKDNHKIIGIWTEADTIKLNFNRADIIYQSVGSHMTSPVESVPSQTRIGEVVALFRRKGFRHCLVDYPDGSQGIMSQTDITLNINVDHFLTLYKVKTVQELCLTMDSSLAFAKAVDIMRLRQTDAAVVIDAHAKPIGIITQADLVKVIANGNISLTLEHVALKDLIVINKNDSLLAAREALSSNRIRHLVVTNDEGRVEGMLSMRHILHFLQLEYSSQLQVALSKRDEALKQSMQDLNLAERVFEFAMEGIIITGPEGQIIRTNPAFTLLTGYSEEDVVGQTMSILASGKHDPAFYGQMWHSLKHEGKWSGEIWNKRKNGELFLEWLTITAVYNEFNDITHYTGLFRDVTEHREQEEQIRHLAYFDELTSLPNRRLLKDRVSLAIASAHRKQHQLAVMFIDLDQFKRINDNFGHSCGDDVLVELADRLKRITREDDTLARLGGDEFVILMPMIHSYKDISTLGKRINHVLKEPFQLTENQTMHVTTSIGASVYPDDGSTVEDLLKNADTAMYSVKANGRNGLQLFQEEMAQRSMQHFTLEAALRNAIDNHELEVHYQPKVDVKTGAICSSEALLRWTHPELGHVSPAKFIPLAEENGLIESIDQWVMNQVCQQLKQWQTQGIAVTTAINVSPISLRHRNLVKEVKDLLNHYDIQPELLQLEITESAFIDDIEGVATQLKTLNDFGVTVALDDFGTGYSSLSYLALLPINELKIDGSFIQNIPDCKNSDMLFKAITGMAKNLKLKVVVEGVETQRQLDYVKQLGCDVVQGYLTGRPSTASVLEAALLKQNALETV</sequence>
<evidence type="ECO:0000259" key="6">
    <source>
        <dbReference type="PROSITE" id="PS51371"/>
    </source>
</evidence>
<dbReference type="SUPFAM" id="SSF55785">
    <property type="entry name" value="PYP-like sensor domain (PAS domain)"/>
    <property type="match status" value="1"/>
</dbReference>
<dbReference type="CDD" id="cd01949">
    <property type="entry name" value="GGDEF"/>
    <property type="match status" value="1"/>
</dbReference>
<dbReference type="SUPFAM" id="SSF55073">
    <property type="entry name" value="Nucleotide cyclase"/>
    <property type="match status" value="1"/>
</dbReference>
<dbReference type="InterPro" id="IPR000700">
    <property type="entry name" value="PAS-assoc_C"/>
</dbReference>
<feature type="domain" description="CBS" evidence="6">
    <location>
        <begin position="11"/>
        <end position="66"/>
    </location>
</feature>
<dbReference type="PANTHER" id="PTHR44757">
    <property type="entry name" value="DIGUANYLATE CYCLASE DGCP"/>
    <property type="match status" value="1"/>
</dbReference>
<dbReference type="PROSITE" id="PS50887">
    <property type="entry name" value="GGDEF"/>
    <property type="match status" value="1"/>
</dbReference>
<dbReference type="Pfam" id="PF00571">
    <property type="entry name" value="CBS"/>
    <property type="match status" value="4"/>
</dbReference>
<dbReference type="InterPro" id="IPR029787">
    <property type="entry name" value="Nucleotide_cyclase"/>
</dbReference>
<dbReference type="PANTHER" id="PTHR44757:SF2">
    <property type="entry name" value="BIOFILM ARCHITECTURE MAINTENANCE PROTEIN MBAA"/>
    <property type="match status" value="1"/>
</dbReference>
<dbReference type="PROSITE" id="PS50112">
    <property type="entry name" value="PAS"/>
    <property type="match status" value="1"/>
</dbReference>
<dbReference type="Gene3D" id="3.30.70.270">
    <property type="match status" value="1"/>
</dbReference>
<evidence type="ECO:0000259" key="2">
    <source>
        <dbReference type="PROSITE" id="PS50112"/>
    </source>
</evidence>
<dbReference type="Proteomes" id="UP001501565">
    <property type="component" value="Unassembled WGS sequence"/>
</dbReference>
<dbReference type="InterPro" id="IPR043128">
    <property type="entry name" value="Rev_trsase/Diguanyl_cyclase"/>
</dbReference>
<evidence type="ECO:0000259" key="4">
    <source>
        <dbReference type="PROSITE" id="PS50883"/>
    </source>
</evidence>
<feature type="domain" description="CBS" evidence="6">
    <location>
        <begin position="201"/>
        <end position="259"/>
    </location>
</feature>